<dbReference type="Proteomes" id="UP001053296">
    <property type="component" value="Chromosome"/>
</dbReference>
<reference evidence="1" key="1">
    <citation type="journal article" date="2022" name="Arch. Microbiol.">
        <title>Pseudodesulfovibrio sediminis sp. nov., a mesophilic and neutrophilic sulfate-reducing bacterium isolated from sediment of a brackish lake.</title>
        <authorList>
            <person name="Takahashi A."/>
            <person name="Kojima H."/>
            <person name="Watanabe M."/>
            <person name="Fukui M."/>
        </authorList>
    </citation>
    <scope>NUCLEOTIDE SEQUENCE</scope>
    <source>
        <strain evidence="1">SF6</strain>
    </source>
</reference>
<proteinExistence type="predicted"/>
<evidence type="ECO:0000313" key="1">
    <source>
        <dbReference type="EMBL" id="BCS89953.1"/>
    </source>
</evidence>
<protein>
    <submittedName>
        <fullName evidence="1">Uncharacterized protein</fullName>
    </submittedName>
</protein>
<dbReference type="EMBL" id="AP024485">
    <property type="protein sequence ID" value="BCS89953.1"/>
    <property type="molecule type" value="Genomic_DNA"/>
</dbReference>
<organism evidence="1 2">
    <name type="scientific">Pseudodesulfovibrio sediminis</name>
    <dbReference type="NCBI Taxonomy" id="2810563"/>
    <lineage>
        <taxon>Bacteria</taxon>
        <taxon>Pseudomonadati</taxon>
        <taxon>Thermodesulfobacteriota</taxon>
        <taxon>Desulfovibrionia</taxon>
        <taxon>Desulfovibrionales</taxon>
        <taxon>Desulfovibrionaceae</taxon>
    </lineage>
</organism>
<evidence type="ECO:0000313" key="2">
    <source>
        <dbReference type="Proteomes" id="UP001053296"/>
    </source>
</evidence>
<sequence length="232" mass="26143">MKLRKTLFINDTPVKLVEEDVLLSLYSPGRAVFQVQSPEPLHGIVRLEVGYSTQDRDQVYFIGVIRTSEIVDGQQQRIRCRELTAALYAPLPAALRHPTLQEVTQWYADRTGLRFVVPEKPYAEKRVPAFYALGSGFHGVDSLGAIFGIQDYIWQQQGDGSVFVGSWQDSRWATRPVVLDEGIFNKVTGSGEKRSAVLPQLRPGVLLNGRYAVRVKLKGHEMVTKCEKSLKR</sequence>
<keyword evidence="2" id="KW-1185">Reference proteome</keyword>
<gene>
    <name evidence="1" type="ORF">PSDVSF_31950</name>
</gene>
<accession>A0ABM8I501</accession>
<dbReference type="RefSeq" id="WP_229591901.1">
    <property type="nucleotide sequence ID" value="NZ_AP024485.1"/>
</dbReference>
<name>A0ABM8I501_9BACT</name>